<dbReference type="PANTHER" id="PTHR15020">
    <property type="entry name" value="FLAVIN REDUCTASE-RELATED"/>
    <property type="match status" value="1"/>
</dbReference>
<name>D8MKB6_ERWBE</name>
<feature type="domain" description="NAD(P)-binding" evidence="1">
    <location>
        <begin position="7"/>
        <end position="191"/>
    </location>
</feature>
<dbReference type="KEGG" id="ebi:EbC_00410"/>
<dbReference type="Pfam" id="PF13460">
    <property type="entry name" value="NAD_binding_10"/>
    <property type="match status" value="1"/>
</dbReference>
<keyword evidence="3" id="KW-1185">Reference proteome</keyword>
<dbReference type="AlphaFoldDB" id="D8MKB6"/>
<dbReference type="Gene3D" id="3.40.50.720">
    <property type="entry name" value="NAD(P)-binding Rossmann-like Domain"/>
    <property type="match status" value="1"/>
</dbReference>
<dbReference type="GeneID" id="90510006"/>
<dbReference type="EMBL" id="FP236843">
    <property type="protein sequence ID" value="CAX57572.1"/>
    <property type="molecule type" value="Genomic_DNA"/>
</dbReference>
<organism evidence="3">
    <name type="scientific">Erwinia billingiae (strain Eb661)</name>
    <dbReference type="NCBI Taxonomy" id="634500"/>
    <lineage>
        <taxon>Bacteria</taxon>
        <taxon>Pseudomonadati</taxon>
        <taxon>Pseudomonadota</taxon>
        <taxon>Gammaproteobacteria</taxon>
        <taxon>Enterobacterales</taxon>
        <taxon>Erwiniaceae</taxon>
        <taxon>Erwinia</taxon>
    </lineage>
</organism>
<dbReference type="InterPro" id="IPR036291">
    <property type="entry name" value="NAD(P)-bd_dom_sf"/>
</dbReference>
<proteinExistence type="predicted"/>
<dbReference type="eggNOG" id="COG0702">
    <property type="taxonomic scope" value="Bacteria"/>
</dbReference>
<dbReference type="RefSeq" id="WP_013200081.1">
    <property type="nucleotide sequence ID" value="NC_014306.1"/>
</dbReference>
<sequence length="220" mass="22972">MQVFIIGATGGVGSRLRKSLVKAGHQVTGVYRSEIQVDDLVADGVKPVNVDLMNTSGEKLAEVMKGCDAVVFSAGAAGAGIEQTDGIDGRGCKFAAEAARLAGIKRFLLVSAFPEAGRAKTLSPTFEHYMQVKKQADVMLAATALDWVILRPGTLVNGSGSGKVRLGLAIPYGTVPRADVAAVLHSLIDHPEVNRVIIELTAGEQAVNDAVAEMAAYSGR</sequence>
<evidence type="ECO:0000259" key="1">
    <source>
        <dbReference type="Pfam" id="PF13460"/>
    </source>
</evidence>
<dbReference type="Proteomes" id="UP000008793">
    <property type="component" value="Chromosome"/>
</dbReference>
<accession>D8MKB6</accession>
<dbReference type="CDD" id="cd05243">
    <property type="entry name" value="SDR_a5"/>
    <property type="match status" value="1"/>
</dbReference>
<evidence type="ECO:0000313" key="3">
    <source>
        <dbReference type="Proteomes" id="UP000008793"/>
    </source>
</evidence>
<dbReference type="InterPro" id="IPR016040">
    <property type="entry name" value="NAD(P)-bd_dom"/>
</dbReference>
<protein>
    <submittedName>
        <fullName evidence="2">Conserved uncharacterized protein</fullName>
    </submittedName>
</protein>
<dbReference type="PANTHER" id="PTHR15020:SF50">
    <property type="entry name" value="UPF0659 PROTEIN YMR090W"/>
    <property type="match status" value="1"/>
</dbReference>
<reference evidence="2 3" key="1">
    <citation type="journal article" date="2010" name="BMC Genomics">
        <title>Genome comparison of the epiphytic bacteria Erwinia billingiae and E. tasmaniensis with the pear pathogen E. pyrifoliae.</title>
        <authorList>
            <person name="Kube M."/>
            <person name="Migdoll A.M."/>
            <person name="Gehring I."/>
            <person name="Heitmann K."/>
            <person name="Mayer Y."/>
            <person name="Kuhl H."/>
            <person name="Knaust F."/>
            <person name="Geider K."/>
            <person name="Reinhardt R."/>
        </authorList>
    </citation>
    <scope>NUCLEOTIDE SEQUENCE [LARGE SCALE GENOMIC DNA]</scope>
    <source>
        <strain evidence="2 3">Eb661</strain>
    </source>
</reference>
<evidence type="ECO:0000313" key="2">
    <source>
        <dbReference type="EMBL" id="CAX57572.1"/>
    </source>
</evidence>
<dbReference type="SUPFAM" id="SSF51735">
    <property type="entry name" value="NAD(P)-binding Rossmann-fold domains"/>
    <property type="match status" value="1"/>
</dbReference>
<dbReference type="HOGENOM" id="CLU_025711_1_1_6"/>
<dbReference type="STRING" id="634500.EbC_00410"/>
<gene>
    <name evidence="2" type="ordered locus">EbC_00410</name>
</gene>